<dbReference type="RefSeq" id="WP_126408351.1">
    <property type="nucleotide sequence ID" value="NZ_RXNT01000006.1"/>
</dbReference>
<evidence type="ECO:0000256" key="6">
    <source>
        <dbReference type="SAM" id="SignalP"/>
    </source>
</evidence>
<protein>
    <submittedName>
        <fullName evidence="7">Sulfate ABC transporter substrate-binding protein</fullName>
    </submittedName>
</protein>
<dbReference type="PANTHER" id="PTHR30368">
    <property type="entry name" value="SULFATE-BINDING PROTEIN"/>
    <property type="match status" value="1"/>
</dbReference>
<dbReference type="Pfam" id="PF13531">
    <property type="entry name" value="SBP_bac_11"/>
    <property type="match status" value="1"/>
</dbReference>
<gene>
    <name evidence="7" type="ORF">EKG37_08910</name>
</gene>
<dbReference type="PANTHER" id="PTHR30368:SF2">
    <property type="entry name" value="SULFATE-BINDING PROTEIN"/>
    <property type="match status" value="1"/>
</dbReference>
<dbReference type="GO" id="GO:0042597">
    <property type="term" value="C:periplasmic space"/>
    <property type="evidence" value="ECO:0007669"/>
    <property type="project" value="UniProtKB-SubCell"/>
</dbReference>
<reference evidence="7 8" key="1">
    <citation type="submission" date="2018-12" db="EMBL/GenBank/DDBJ databases">
        <title>Bacillus yapensis draft genome sequence.</title>
        <authorList>
            <person name="Yu L."/>
            <person name="Xu X."/>
            <person name="Tang X."/>
        </authorList>
    </citation>
    <scope>NUCLEOTIDE SEQUENCE [LARGE SCALE GENOMIC DNA]</scope>
    <source>
        <strain evidence="7 8">XXST-01</strain>
    </source>
</reference>
<comment type="similarity">
    <text evidence="2">Belongs to the prokaryotic sulfate-binding protein family.</text>
</comment>
<evidence type="ECO:0000256" key="5">
    <source>
        <dbReference type="ARBA" id="ARBA00022764"/>
    </source>
</evidence>
<dbReference type="EMBL" id="RXNT01000006">
    <property type="protein sequence ID" value="RTR32280.1"/>
    <property type="molecule type" value="Genomic_DNA"/>
</dbReference>
<dbReference type="SUPFAM" id="SSF53850">
    <property type="entry name" value="Periplasmic binding protein-like II"/>
    <property type="match status" value="1"/>
</dbReference>
<comment type="caution">
    <text evidence="7">The sequence shown here is derived from an EMBL/GenBank/DDBJ whole genome shotgun (WGS) entry which is preliminary data.</text>
</comment>
<comment type="subcellular location">
    <subcellularLocation>
        <location evidence="1">Periplasm</location>
    </subcellularLocation>
</comment>
<evidence type="ECO:0000313" key="8">
    <source>
        <dbReference type="Proteomes" id="UP000271374"/>
    </source>
</evidence>
<dbReference type="GO" id="GO:1901681">
    <property type="term" value="F:sulfur compound binding"/>
    <property type="evidence" value="ECO:0007669"/>
    <property type="project" value="InterPro"/>
</dbReference>
<keyword evidence="5" id="KW-0574">Periplasm</keyword>
<evidence type="ECO:0000256" key="4">
    <source>
        <dbReference type="ARBA" id="ARBA00022729"/>
    </source>
</evidence>
<dbReference type="NCBIfam" id="NF008022">
    <property type="entry name" value="PRK10752.1"/>
    <property type="match status" value="1"/>
</dbReference>
<dbReference type="AlphaFoldDB" id="A0A431W9X8"/>
<dbReference type="PROSITE" id="PS00757">
    <property type="entry name" value="PROK_SULFATE_BIND_2"/>
    <property type="match status" value="1"/>
</dbReference>
<proteinExistence type="inferred from homology"/>
<keyword evidence="4 6" id="KW-0732">Signal</keyword>
<organism evidence="7 8">
    <name type="scientific">Bacillus yapensis</name>
    <dbReference type="NCBI Taxonomy" id="2492960"/>
    <lineage>
        <taxon>Bacteria</taxon>
        <taxon>Bacillati</taxon>
        <taxon>Bacillota</taxon>
        <taxon>Bacilli</taxon>
        <taxon>Bacillales</taxon>
        <taxon>Bacillaceae</taxon>
        <taxon>Bacillus</taxon>
    </lineage>
</organism>
<name>A0A431W9X8_9BACI</name>
<accession>A0A431W9X8</accession>
<dbReference type="GO" id="GO:1902358">
    <property type="term" value="P:sulfate transmembrane transport"/>
    <property type="evidence" value="ECO:0007669"/>
    <property type="project" value="InterPro"/>
</dbReference>
<dbReference type="GO" id="GO:0140104">
    <property type="term" value="F:molecular carrier activity"/>
    <property type="evidence" value="ECO:0007669"/>
    <property type="project" value="InterPro"/>
</dbReference>
<keyword evidence="8" id="KW-1185">Reference proteome</keyword>
<dbReference type="NCBIfam" id="TIGR00971">
    <property type="entry name" value="3a0106s03"/>
    <property type="match status" value="1"/>
</dbReference>
<dbReference type="InterPro" id="IPR034408">
    <property type="entry name" value="Sulphate/thiosulphate_BS"/>
</dbReference>
<feature type="chain" id="PRO_5019249970" evidence="6">
    <location>
        <begin position="26"/>
        <end position="349"/>
    </location>
</feature>
<dbReference type="Proteomes" id="UP000271374">
    <property type="component" value="Unassembled WGS sequence"/>
</dbReference>
<feature type="signal peptide" evidence="6">
    <location>
        <begin position="1"/>
        <end position="25"/>
    </location>
</feature>
<keyword evidence="3" id="KW-0813">Transport</keyword>
<dbReference type="PROSITE" id="PS51257">
    <property type="entry name" value="PROKAR_LIPOPROTEIN"/>
    <property type="match status" value="1"/>
</dbReference>
<evidence type="ECO:0000313" key="7">
    <source>
        <dbReference type="EMBL" id="RTR32280.1"/>
    </source>
</evidence>
<evidence type="ECO:0000256" key="1">
    <source>
        <dbReference type="ARBA" id="ARBA00004418"/>
    </source>
</evidence>
<dbReference type="Gene3D" id="3.40.190.10">
    <property type="entry name" value="Periplasmic binding protein-like II"/>
    <property type="match status" value="2"/>
</dbReference>
<dbReference type="NCBIfam" id="NF008106">
    <property type="entry name" value="PRK10852.1"/>
    <property type="match status" value="1"/>
</dbReference>
<dbReference type="CDD" id="cd01005">
    <property type="entry name" value="PBP2_CysP"/>
    <property type="match status" value="1"/>
</dbReference>
<sequence>MKKKFFALFSALLLVWVAGCSDQEASTEGSSDNESEKAPKEIELLNVSYDPTRELYEEYNKSFAEYWEKEKGQKVTINQSHGGSGTQSRSVIDGLDADVVTLALAYDIVAIAETGKIAKDWQTRLEYNSSPYTSTIVFLVRKGNPKGIKDWDGLVKKGVSVITPNPKTSGGARWNYLAAWGYALQQNNNEEGKAKEFVTSLFKNVPVLDSGARGATTTFVEREIGDVLLAWENEAFLALNELGEDEFEIVIPSVSILAEPPVTIVDSAVEKNGTEEVAKAYLDYLYTDVGQEIAAKNYYRPRSEEIAKKYADQFPEINLFTIDEVFGGWTEAQKTHFADGGVFDQIYQP</sequence>
<evidence type="ECO:0000256" key="2">
    <source>
        <dbReference type="ARBA" id="ARBA00006099"/>
    </source>
</evidence>
<dbReference type="OrthoDB" id="9802127at2"/>
<evidence type="ECO:0000256" key="3">
    <source>
        <dbReference type="ARBA" id="ARBA00022448"/>
    </source>
</evidence>
<dbReference type="InterPro" id="IPR005669">
    <property type="entry name" value="Thiosulph/SO4-bd"/>
</dbReference>